<keyword evidence="2" id="KW-1185">Reference proteome</keyword>
<gene>
    <name evidence="1" type="ORF">ARMGADRAFT_609530</name>
</gene>
<reference evidence="2" key="1">
    <citation type="journal article" date="2017" name="Nat. Ecol. Evol.">
        <title>Genome expansion and lineage-specific genetic innovations in the forest pathogenic fungi Armillaria.</title>
        <authorList>
            <person name="Sipos G."/>
            <person name="Prasanna A.N."/>
            <person name="Walter M.C."/>
            <person name="O'Connor E."/>
            <person name="Balint B."/>
            <person name="Krizsan K."/>
            <person name="Kiss B."/>
            <person name="Hess J."/>
            <person name="Varga T."/>
            <person name="Slot J."/>
            <person name="Riley R."/>
            <person name="Boka B."/>
            <person name="Rigling D."/>
            <person name="Barry K."/>
            <person name="Lee J."/>
            <person name="Mihaltcheva S."/>
            <person name="LaButti K."/>
            <person name="Lipzen A."/>
            <person name="Waldron R."/>
            <person name="Moloney N.M."/>
            <person name="Sperisen C."/>
            <person name="Kredics L."/>
            <person name="Vagvoelgyi C."/>
            <person name="Patrignani A."/>
            <person name="Fitzpatrick D."/>
            <person name="Nagy I."/>
            <person name="Doyle S."/>
            <person name="Anderson J.B."/>
            <person name="Grigoriev I.V."/>
            <person name="Gueldener U."/>
            <person name="Muensterkoetter M."/>
            <person name="Nagy L.G."/>
        </authorList>
    </citation>
    <scope>NUCLEOTIDE SEQUENCE [LARGE SCALE GENOMIC DNA]</scope>
    <source>
        <strain evidence="2">Ar21-2</strain>
    </source>
</reference>
<dbReference type="AlphaFoldDB" id="A0A2H3D5U5"/>
<organism evidence="1 2">
    <name type="scientific">Armillaria gallica</name>
    <name type="common">Bulbous honey fungus</name>
    <name type="synonym">Armillaria bulbosa</name>
    <dbReference type="NCBI Taxonomy" id="47427"/>
    <lineage>
        <taxon>Eukaryota</taxon>
        <taxon>Fungi</taxon>
        <taxon>Dikarya</taxon>
        <taxon>Basidiomycota</taxon>
        <taxon>Agaricomycotina</taxon>
        <taxon>Agaricomycetes</taxon>
        <taxon>Agaricomycetidae</taxon>
        <taxon>Agaricales</taxon>
        <taxon>Marasmiineae</taxon>
        <taxon>Physalacriaceae</taxon>
        <taxon>Armillaria</taxon>
    </lineage>
</organism>
<protein>
    <submittedName>
        <fullName evidence="1">Uncharacterized protein</fullName>
    </submittedName>
</protein>
<name>A0A2H3D5U5_ARMGA</name>
<dbReference type="EMBL" id="KZ293698">
    <property type="protein sequence ID" value="PBK84447.1"/>
    <property type="molecule type" value="Genomic_DNA"/>
</dbReference>
<proteinExistence type="predicted"/>
<dbReference type="STRING" id="47427.A0A2H3D5U5"/>
<evidence type="ECO:0000313" key="2">
    <source>
        <dbReference type="Proteomes" id="UP000217790"/>
    </source>
</evidence>
<evidence type="ECO:0000313" key="1">
    <source>
        <dbReference type="EMBL" id="PBK84447.1"/>
    </source>
</evidence>
<accession>A0A2H3D5U5</accession>
<sequence length="92" mass="10526">MVDGSARMALVWKMFWKMDVRPLGLCSVRDRRATQMDACWTEKCSGCERLVYDRLGNTVKPRGVEGTSDVFHDCRVYLLTHLVPTSMKDAVQ</sequence>
<dbReference type="Proteomes" id="UP000217790">
    <property type="component" value="Unassembled WGS sequence"/>
</dbReference>
<dbReference type="InParanoid" id="A0A2H3D5U5"/>